<dbReference type="Gene3D" id="2.40.50.100">
    <property type="match status" value="1"/>
</dbReference>
<dbReference type="SUPFAM" id="SSF56059">
    <property type="entry name" value="Glutathione synthetase ATP-binding domain-like"/>
    <property type="match status" value="1"/>
</dbReference>
<dbReference type="Pfam" id="PF02786">
    <property type="entry name" value="CPSase_L_D2"/>
    <property type="match status" value="1"/>
</dbReference>
<organism evidence="11 12">
    <name type="scientific">Kwoniella heveanensis BCC8398</name>
    <dbReference type="NCBI Taxonomy" id="1296120"/>
    <lineage>
        <taxon>Eukaryota</taxon>
        <taxon>Fungi</taxon>
        <taxon>Dikarya</taxon>
        <taxon>Basidiomycota</taxon>
        <taxon>Agaricomycotina</taxon>
        <taxon>Tremellomycetes</taxon>
        <taxon>Tremellales</taxon>
        <taxon>Cryptococcaceae</taxon>
        <taxon>Kwoniella</taxon>
    </lineage>
</organism>
<dbReference type="Pfam" id="PF00364">
    <property type="entry name" value="Biotin_lipoyl"/>
    <property type="match status" value="1"/>
</dbReference>
<dbReference type="GO" id="GO:0004485">
    <property type="term" value="F:methylcrotonoyl-CoA carboxylase activity"/>
    <property type="evidence" value="ECO:0007669"/>
    <property type="project" value="TreeGrafter"/>
</dbReference>
<dbReference type="InterPro" id="IPR050856">
    <property type="entry name" value="Biotin_carboxylase_complex"/>
</dbReference>
<dbReference type="GO" id="GO:0005739">
    <property type="term" value="C:mitochondrion"/>
    <property type="evidence" value="ECO:0007669"/>
    <property type="project" value="TreeGrafter"/>
</dbReference>
<dbReference type="PANTHER" id="PTHR18866">
    <property type="entry name" value="CARBOXYLASE:PYRUVATE/ACETYL-COA/PROPIONYL-COA CARBOXYLASE"/>
    <property type="match status" value="1"/>
</dbReference>
<keyword evidence="4 6" id="KW-0067">ATP-binding</keyword>
<feature type="domain" description="Lipoyl-binding" evidence="8">
    <location>
        <begin position="694"/>
        <end position="773"/>
    </location>
</feature>
<feature type="region of interest" description="Disordered" evidence="7">
    <location>
        <begin position="29"/>
        <end position="63"/>
    </location>
</feature>
<evidence type="ECO:0000259" key="8">
    <source>
        <dbReference type="PROSITE" id="PS50968"/>
    </source>
</evidence>
<reference evidence="11 12" key="1">
    <citation type="submission" date="2013-07" db="EMBL/GenBank/DDBJ databases">
        <title>The Genome Sequence of Cryptococcus heveanensis BCC8398.</title>
        <authorList>
            <consortium name="The Broad Institute Genome Sequencing Platform"/>
            <person name="Cuomo C."/>
            <person name="Litvintseva A."/>
            <person name="Chen Y."/>
            <person name="Heitman J."/>
            <person name="Sun S."/>
            <person name="Springer D."/>
            <person name="Dromer F."/>
            <person name="Young S.K."/>
            <person name="Zeng Q."/>
            <person name="Gargeya S."/>
            <person name="Fitzgerald M."/>
            <person name="Abouelleil A."/>
            <person name="Alvarado L."/>
            <person name="Berlin A.M."/>
            <person name="Chapman S.B."/>
            <person name="Dewar J."/>
            <person name="Goldberg J."/>
            <person name="Griggs A."/>
            <person name="Gujja S."/>
            <person name="Hansen M."/>
            <person name="Howarth C."/>
            <person name="Imamovic A."/>
            <person name="Larimer J."/>
            <person name="McCowan C."/>
            <person name="Murphy C."/>
            <person name="Pearson M."/>
            <person name="Priest M."/>
            <person name="Roberts A."/>
            <person name="Saif S."/>
            <person name="Shea T."/>
            <person name="Sykes S."/>
            <person name="Wortman J."/>
            <person name="Nusbaum C."/>
            <person name="Birren B."/>
        </authorList>
    </citation>
    <scope>NUCLEOTIDE SEQUENCE [LARGE SCALE GENOMIC DNA]</scope>
    <source>
        <strain evidence="11 12">BCC8398</strain>
    </source>
</reference>
<dbReference type="Gene3D" id="3.30.470.20">
    <property type="entry name" value="ATP-grasp fold, B domain"/>
    <property type="match status" value="1"/>
</dbReference>
<keyword evidence="12" id="KW-1185">Reference proteome</keyword>
<name>A0A1B9GRD3_9TREE</name>
<feature type="compositionally biased region" description="Low complexity" evidence="7">
    <location>
        <begin position="685"/>
        <end position="700"/>
    </location>
</feature>
<dbReference type="FunFam" id="3.30.470.20:FF:000028">
    <property type="entry name" value="Methylcrotonoyl-CoA carboxylase subunit alpha, mitochondrial"/>
    <property type="match status" value="1"/>
</dbReference>
<dbReference type="FunFam" id="3.30.1490.20:FF:000003">
    <property type="entry name" value="acetyl-CoA carboxylase isoform X1"/>
    <property type="match status" value="1"/>
</dbReference>
<dbReference type="InterPro" id="IPR000089">
    <property type="entry name" value="Biotin_lipoyl"/>
</dbReference>
<dbReference type="FunFam" id="3.40.50.20:FF:000010">
    <property type="entry name" value="Propionyl-CoA carboxylase subunit alpha"/>
    <property type="match status" value="1"/>
</dbReference>
<dbReference type="PROSITE" id="PS00866">
    <property type="entry name" value="CPSASE_1"/>
    <property type="match status" value="1"/>
</dbReference>
<evidence type="ECO:0000259" key="10">
    <source>
        <dbReference type="PROSITE" id="PS50979"/>
    </source>
</evidence>
<dbReference type="PANTHER" id="PTHR18866:SF33">
    <property type="entry name" value="METHYLCROTONOYL-COA CARBOXYLASE SUBUNIT ALPHA, MITOCHONDRIAL-RELATED"/>
    <property type="match status" value="1"/>
</dbReference>
<evidence type="ECO:0000256" key="2">
    <source>
        <dbReference type="ARBA" id="ARBA00022598"/>
    </source>
</evidence>
<evidence type="ECO:0000256" key="5">
    <source>
        <dbReference type="ARBA" id="ARBA00023267"/>
    </source>
</evidence>
<proteinExistence type="predicted"/>
<dbReference type="PROSITE" id="PS50979">
    <property type="entry name" value="BC"/>
    <property type="match status" value="1"/>
</dbReference>
<dbReference type="InterPro" id="IPR005479">
    <property type="entry name" value="CPAse_ATP-bd"/>
</dbReference>
<sequence length="774" mass="82621">MRSIASTSRAALIARRGIIPSGVAATGSPVVSRYRSSTRPPTRSLATAAPQNPSTTSSQAASRPIFFPPANGELAGAAAVKPHFKKILIANRGEIACRIIRTARRLGVKTVAVFSEADRGCMHVQMADEAYCIGPAPSSESYLKIDKILAVAHATGAEAIHPGYGFLSESPVFAERVKAAGLVFIGPPVEAIRSMGSKRESKEIMTAAGVPCVPGYHGADQSPSTLLAAAESTGYPLLIKPTHGGGGKGMRIVRDPASFSDELQSAQREAIKSFGNDEVLLERWLERPRHVEVQVFADGLGGCVALWERDCSVQRRHQKIIEEAPAPGLSPELKKDFAEKAVAAAKAVNYVGAGTIEFIMDAETGEYFFMEMNTRLQVEHPVTEMVTGVDLVEWQLLVAAGSPIPLTQAQIPCIGHAFEARIYAERPEANFLPDAGRLLHTKAPVNAPHRLETGFFEGDEISSYYDPMISKLIVHGPDRSSALALLRSALGEYQVVGPSTNIEFLKSVASHPAFEAGPVETSFVPTYHDELFKKDPVPEEIIAQAALYLSLRSKRSHQSLGSGPWATLAYRRFGDFNSSVYKIDNHLVTVKVNVNHNSTPIQTGQAETYEVTVDDGSPLIASGVNLEGDADMTSVIGESMLKGTVVPVPSHSSGSGASAHGQAGDVEKIHIFDSTRHYTLSHQLSTSDATTDSSTAASSTSGGGENLISPMPATVIEVRVKPDQEVKAGQVVVVLESMKMEIALRAAKDGKVGQVNVDKGKVVEEGEVLVSILP</sequence>
<accession>A0A1B9GRD3</accession>
<dbReference type="Proteomes" id="UP000092666">
    <property type="component" value="Unassembled WGS sequence"/>
</dbReference>
<reference evidence="12" key="2">
    <citation type="submission" date="2013-12" db="EMBL/GenBank/DDBJ databases">
        <title>Evolution of pathogenesis and genome organization in the Tremellales.</title>
        <authorList>
            <person name="Cuomo C."/>
            <person name="Litvintseva A."/>
            <person name="Heitman J."/>
            <person name="Chen Y."/>
            <person name="Sun S."/>
            <person name="Springer D."/>
            <person name="Dromer F."/>
            <person name="Young S."/>
            <person name="Zeng Q."/>
            <person name="Chapman S."/>
            <person name="Gujja S."/>
            <person name="Saif S."/>
            <person name="Birren B."/>
        </authorList>
    </citation>
    <scope>NUCLEOTIDE SEQUENCE [LARGE SCALE GENOMIC DNA]</scope>
    <source>
        <strain evidence="12">BCC8398</strain>
    </source>
</reference>
<evidence type="ECO:0000256" key="4">
    <source>
        <dbReference type="ARBA" id="ARBA00022840"/>
    </source>
</evidence>
<evidence type="ECO:0000256" key="3">
    <source>
        <dbReference type="ARBA" id="ARBA00022741"/>
    </source>
</evidence>
<dbReference type="AlphaFoldDB" id="A0A1B9GRD3"/>
<evidence type="ECO:0000313" key="12">
    <source>
        <dbReference type="Proteomes" id="UP000092666"/>
    </source>
</evidence>
<dbReference type="OrthoDB" id="196847at2759"/>
<dbReference type="GO" id="GO:0005524">
    <property type="term" value="F:ATP binding"/>
    <property type="evidence" value="ECO:0007669"/>
    <property type="project" value="UniProtKB-UniRule"/>
</dbReference>
<dbReference type="Pfam" id="PF00289">
    <property type="entry name" value="Biotin_carb_N"/>
    <property type="match status" value="1"/>
</dbReference>
<dbReference type="InterPro" id="IPR011053">
    <property type="entry name" value="Single_hybrid_motif"/>
</dbReference>
<feature type="region of interest" description="Disordered" evidence="7">
    <location>
        <begin position="683"/>
        <end position="708"/>
    </location>
</feature>
<dbReference type="InterPro" id="IPR011761">
    <property type="entry name" value="ATP-grasp"/>
</dbReference>
<keyword evidence="5" id="KW-0092">Biotin</keyword>
<evidence type="ECO:0000256" key="1">
    <source>
        <dbReference type="ARBA" id="ARBA00001953"/>
    </source>
</evidence>
<feature type="compositionally biased region" description="Polar residues" evidence="7">
    <location>
        <begin position="49"/>
        <end position="61"/>
    </location>
</feature>
<dbReference type="SMART" id="SM00878">
    <property type="entry name" value="Biotin_carb_C"/>
    <property type="match status" value="1"/>
</dbReference>
<dbReference type="InterPro" id="IPR005481">
    <property type="entry name" value="BC-like_N"/>
</dbReference>
<keyword evidence="2" id="KW-0436">Ligase</keyword>
<dbReference type="STRING" id="1296120.A0A1B9GRD3"/>
<evidence type="ECO:0000313" key="11">
    <source>
        <dbReference type="EMBL" id="OCF33639.1"/>
    </source>
</evidence>
<feature type="domain" description="Biotin carboxylation" evidence="10">
    <location>
        <begin position="83"/>
        <end position="529"/>
    </location>
</feature>
<evidence type="ECO:0000256" key="7">
    <source>
        <dbReference type="SAM" id="MobiDB-lite"/>
    </source>
</evidence>
<dbReference type="SUPFAM" id="SSF51246">
    <property type="entry name" value="Rudiment single hybrid motif"/>
    <property type="match status" value="1"/>
</dbReference>
<evidence type="ECO:0000259" key="9">
    <source>
        <dbReference type="PROSITE" id="PS50975"/>
    </source>
</evidence>
<gene>
    <name evidence="11" type="ORF">I316_04713</name>
</gene>
<dbReference type="InterPro" id="IPR011054">
    <property type="entry name" value="Rudment_hybrid_motif"/>
</dbReference>
<dbReference type="PROSITE" id="PS50975">
    <property type="entry name" value="ATP_GRASP"/>
    <property type="match status" value="1"/>
</dbReference>
<protein>
    <submittedName>
        <fullName evidence="11">Acetyl-CoA carboxylase, biotin carboxylase subunit</fullName>
    </submittedName>
</protein>
<dbReference type="InterPro" id="IPR016185">
    <property type="entry name" value="PreATP-grasp_dom_sf"/>
</dbReference>
<dbReference type="CDD" id="cd06850">
    <property type="entry name" value="biotinyl_domain"/>
    <property type="match status" value="1"/>
</dbReference>
<dbReference type="EMBL" id="KI669504">
    <property type="protein sequence ID" value="OCF33639.1"/>
    <property type="molecule type" value="Genomic_DNA"/>
</dbReference>
<dbReference type="PROSITE" id="PS50968">
    <property type="entry name" value="BIOTINYL_LIPOYL"/>
    <property type="match status" value="1"/>
</dbReference>
<dbReference type="PROSITE" id="PS00867">
    <property type="entry name" value="CPSASE_2"/>
    <property type="match status" value="1"/>
</dbReference>
<dbReference type="Pfam" id="PF02785">
    <property type="entry name" value="Biotin_carb_C"/>
    <property type="match status" value="1"/>
</dbReference>
<dbReference type="SUPFAM" id="SSF52440">
    <property type="entry name" value="PreATP-grasp domain"/>
    <property type="match status" value="1"/>
</dbReference>
<keyword evidence="3 6" id="KW-0547">Nucleotide-binding</keyword>
<comment type="cofactor">
    <cofactor evidence="1">
        <name>biotin</name>
        <dbReference type="ChEBI" id="CHEBI:57586"/>
    </cofactor>
</comment>
<dbReference type="GO" id="GO:0046872">
    <property type="term" value="F:metal ion binding"/>
    <property type="evidence" value="ECO:0007669"/>
    <property type="project" value="InterPro"/>
</dbReference>
<dbReference type="SUPFAM" id="SSF51230">
    <property type="entry name" value="Single hybrid motif"/>
    <property type="match status" value="1"/>
</dbReference>
<dbReference type="InterPro" id="IPR011764">
    <property type="entry name" value="Biotin_carboxylation_dom"/>
</dbReference>
<feature type="compositionally biased region" description="Low complexity" evidence="7">
    <location>
        <begin position="29"/>
        <end position="44"/>
    </location>
</feature>
<feature type="domain" description="ATP-grasp" evidence="9">
    <location>
        <begin position="202"/>
        <end position="400"/>
    </location>
</feature>
<dbReference type="InterPro" id="IPR005482">
    <property type="entry name" value="Biotin_COase_C"/>
</dbReference>
<evidence type="ECO:0000256" key="6">
    <source>
        <dbReference type="PROSITE-ProRule" id="PRU00409"/>
    </source>
</evidence>